<keyword evidence="2" id="KW-1185">Reference proteome</keyword>
<organism evidence="1 2">
    <name type="scientific">Streptomyces javensis</name>
    <dbReference type="NCBI Taxonomy" id="114698"/>
    <lineage>
        <taxon>Bacteria</taxon>
        <taxon>Bacillati</taxon>
        <taxon>Actinomycetota</taxon>
        <taxon>Actinomycetes</taxon>
        <taxon>Kitasatosporales</taxon>
        <taxon>Streptomycetaceae</taxon>
        <taxon>Streptomyces</taxon>
        <taxon>Streptomyces violaceusniger group</taxon>
    </lineage>
</organism>
<dbReference type="Proteomes" id="UP001500282">
    <property type="component" value="Unassembled WGS sequence"/>
</dbReference>
<sequence>MRSFSDGVDAATGGPGIRGWASDADWEAPYYRVRAAGFQVLFLVEPDEAIEEVCNVDAEVHLADGSRWSSTIFTLAEVDRLMRSWEASGEAVSGQCFFCADGLIVRNPGIGSMVRVIAGLVASGEFDGVFRRIADPE</sequence>
<name>A0ABN1X2T2_9ACTN</name>
<gene>
    <name evidence="1" type="ORF">GCM10009579_39370</name>
</gene>
<dbReference type="EMBL" id="BAAAIH010000020">
    <property type="protein sequence ID" value="GAA1276401.1"/>
    <property type="molecule type" value="Genomic_DNA"/>
</dbReference>
<reference evidence="1 2" key="1">
    <citation type="journal article" date="2019" name="Int. J. Syst. Evol. Microbiol.">
        <title>The Global Catalogue of Microorganisms (GCM) 10K type strain sequencing project: providing services to taxonomists for standard genome sequencing and annotation.</title>
        <authorList>
            <consortium name="The Broad Institute Genomics Platform"/>
            <consortium name="The Broad Institute Genome Sequencing Center for Infectious Disease"/>
            <person name="Wu L."/>
            <person name="Ma J."/>
        </authorList>
    </citation>
    <scope>NUCLEOTIDE SEQUENCE [LARGE SCALE GENOMIC DNA]</scope>
    <source>
        <strain evidence="1 2">JCM 11448</strain>
    </source>
</reference>
<evidence type="ECO:0000313" key="2">
    <source>
        <dbReference type="Proteomes" id="UP001500282"/>
    </source>
</evidence>
<evidence type="ECO:0000313" key="1">
    <source>
        <dbReference type="EMBL" id="GAA1276401.1"/>
    </source>
</evidence>
<comment type="caution">
    <text evidence="1">The sequence shown here is derived from an EMBL/GenBank/DDBJ whole genome shotgun (WGS) entry which is preliminary data.</text>
</comment>
<protein>
    <submittedName>
        <fullName evidence="1">Uncharacterized protein</fullName>
    </submittedName>
</protein>
<accession>A0ABN1X2T2</accession>
<proteinExistence type="predicted"/>